<dbReference type="EMBL" id="CP128986">
    <property type="protein sequence ID" value="WOC12577.1"/>
    <property type="molecule type" value="Genomic_DNA"/>
</dbReference>
<accession>A0AA97CWN2</accession>
<reference evidence="1" key="1">
    <citation type="submission" date="2023-06" db="EMBL/GenBank/DDBJ databases">
        <title>Gordonia sp. nov. and Pseudochrobactrum sp. nov., two species isolated from the burying beetle Nicrophorus vespilloides.</title>
        <authorList>
            <person name="Poehlein A."/>
            <person name="Guzman J."/>
            <person name="Daniel R."/>
            <person name="Vilcinskas A."/>
        </authorList>
    </citation>
    <scope>NUCLEOTIDE SEQUENCE</scope>
    <source>
        <strain evidence="1">MP11Mi</strain>
    </source>
</reference>
<dbReference type="RefSeq" id="WP_420041803.1">
    <property type="nucleotide sequence ID" value="NZ_CP128986.1"/>
</dbReference>
<evidence type="ECO:0000313" key="1">
    <source>
        <dbReference type="EMBL" id="WOC12577.1"/>
    </source>
</evidence>
<proteinExistence type="predicted"/>
<name>A0AA97CWN2_9ACTN</name>
<gene>
    <name evidence="1" type="ORF">MP11Mi_16670</name>
</gene>
<organism evidence="1">
    <name type="scientific">Gordonia sp. MP11Mi</name>
    <dbReference type="NCBI Taxonomy" id="3022769"/>
    <lineage>
        <taxon>Bacteria</taxon>
        <taxon>Bacillati</taxon>
        <taxon>Actinomycetota</taxon>
        <taxon>Actinomycetes</taxon>
        <taxon>Mycobacteriales</taxon>
        <taxon>Gordoniaceae</taxon>
        <taxon>Gordonia</taxon>
    </lineage>
</organism>
<sequence length="174" mass="19669">MSRLSMIDGKFRLWRTDWQARLQPPIVSRAVIGGSLQYVRSNPAYDDGCGLFYVNTFEAFSFGLVNAWELAGLTDRFGPFPPIVGRVRPIDSYGPEFTRHHTAAEKLYWQGQIYHARGLQIEKLFILSHPGSDPRANLEKFATLLSSNYACPVQRLPIADSKHTSFSEIHGLVK</sequence>
<dbReference type="AlphaFoldDB" id="A0AA97CWN2"/>
<protein>
    <submittedName>
        <fullName evidence="1">Uncharacterized protein</fullName>
    </submittedName>
</protein>